<dbReference type="AlphaFoldDB" id="A0A0P8WL26"/>
<evidence type="ECO:0000313" key="8">
    <source>
        <dbReference type="EMBL" id="KPU43079.1"/>
    </source>
</evidence>
<dbReference type="SUPFAM" id="SSF69318">
    <property type="entry name" value="Integrin alpha N-terminal domain"/>
    <property type="match status" value="1"/>
</dbReference>
<evidence type="ECO:0000256" key="6">
    <source>
        <dbReference type="SAM" id="Phobius"/>
    </source>
</evidence>
<evidence type="ECO:0000259" key="7">
    <source>
        <dbReference type="Pfam" id="PF06271"/>
    </source>
</evidence>
<comment type="subcellular location">
    <subcellularLocation>
        <location evidence="1">Cell membrane</location>
        <topology evidence="1">Multi-pass membrane protein</topology>
    </subcellularLocation>
</comment>
<dbReference type="EMBL" id="LKET01000043">
    <property type="protein sequence ID" value="KPU43079.1"/>
    <property type="molecule type" value="Genomic_DNA"/>
</dbReference>
<keyword evidence="5 6" id="KW-0472">Membrane</keyword>
<organism evidence="8 9">
    <name type="scientific">Oxobacter pfennigii</name>
    <dbReference type="NCBI Taxonomy" id="36849"/>
    <lineage>
        <taxon>Bacteria</taxon>
        <taxon>Bacillati</taxon>
        <taxon>Bacillota</taxon>
        <taxon>Clostridia</taxon>
        <taxon>Eubacteriales</taxon>
        <taxon>Clostridiaceae</taxon>
        <taxon>Oxobacter</taxon>
    </lineage>
</organism>
<protein>
    <submittedName>
        <fullName evidence="8">RDD family protein</fullName>
    </submittedName>
</protein>
<keyword evidence="4 6" id="KW-1133">Transmembrane helix</keyword>
<feature type="transmembrane region" description="Helical" evidence="6">
    <location>
        <begin position="69"/>
        <end position="88"/>
    </location>
</feature>
<feature type="transmembrane region" description="Helical" evidence="6">
    <location>
        <begin position="161"/>
        <end position="182"/>
    </location>
</feature>
<evidence type="ECO:0000256" key="3">
    <source>
        <dbReference type="ARBA" id="ARBA00022692"/>
    </source>
</evidence>
<dbReference type="InterPro" id="IPR051791">
    <property type="entry name" value="Pra-immunoreactive"/>
</dbReference>
<keyword evidence="2" id="KW-1003">Cell membrane</keyword>
<keyword evidence="3 6" id="KW-0812">Transmembrane</keyword>
<feature type="transmembrane region" description="Helical" evidence="6">
    <location>
        <begin position="36"/>
        <end position="62"/>
    </location>
</feature>
<dbReference type="Pfam" id="PF06271">
    <property type="entry name" value="RDD"/>
    <property type="match status" value="1"/>
</dbReference>
<dbReference type="PANTHER" id="PTHR36115:SF4">
    <property type="entry name" value="MEMBRANE PROTEIN"/>
    <property type="match status" value="1"/>
</dbReference>
<dbReference type="GO" id="GO:0005886">
    <property type="term" value="C:plasma membrane"/>
    <property type="evidence" value="ECO:0007669"/>
    <property type="project" value="UniProtKB-SubCell"/>
</dbReference>
<feature type="domain" description="RDD" evidence="7">
    <location>
        <begin position="23"/>
        <end position="135"/>
    </location>
</feature>
<sequence>MGNNFETDVKKTSASLYKSIDYSGFIERAFARGADFAIAAAAGYFIYKLEGITFALLFGFIFDMLHRIIFTYIWGATIGKLLFGVRVISRNSGKLVLGQVIIREFSKYISGAFLNFGYITIIFSRRKRSWHDMVACTVVTSGGRDEAIYARKVYKDSPEKWNMPASASVTFIFTAALIFLVIKTSAYILHDIGMIGFVPVRDTYPEEFTYNVPSSSIVSDSFIKDIIQLGDTDGDGNYEVFKEGIKMGETSINDIRFLSGKPADGKLGILTENRVIQYRLLDMNLDKRDELAVLYEDKSISIYSLIESSREIAKFGPIGLETIISVFKGRLQSNGPCSFYILGDKNKLSVVNIVEGKAECKDYILPGSYNFISADIGIFNDEGYLAAVTEDNRLVFYSFDGNFFNIDKEMDMNIKGKINITIKDINADGKNEMVVMSPLASDRHNGVFAAYDVSGDKIKKIWEGGRTYYHEKQDIVFFLADGADVDKDKRFEAYLVSPGISGDAGKTALFMFESDNNLFKANDILRALSFNR</sequence>
<feature type="transmembrane region" description="Helical" evidence="6">
    <location>
        <begin position="108"/>
        <end position="124"/>
    </location>
</feature>
<keyword evidence="9" id="KW-1185">Reference proteome</keyword>
<evidence type="ECO:0000256" key="4">
    <source>
        <dbReference type="ARBA" id="ARBA00022989"/>
    </source>
</evidence>
<reference evidence="8 9" key="1">
    <citation type="submission" date="2015-09" db="EMBL/GenBank/DDBJ databases">
        <title>Genome sequence of Oxobacter pfennigii DSM 3222.</title>
        <authorList>
            <person name="Poehlein A."/>
            <person name="Bengelsdorf F.R."/>
            <person name="Schiel-Bengelsdorf B."/>
            <person name="Duerre P."/>
            <person name="Daniel R."/>
        </authorList>
    </citation>
    <scope>NUCLEOTIDE SEQUENCE [LARGE SCALE GENOMIC DNA]</scope>
    <source>
        <strain evidence="8 9">DSM 3222</strain>
    </source>
</reference>
<evidence type="ECO:0000313" key="9">
    <source>
        <dbReference type="Proteomes" id="UP000050326"/>
    </source>
</evidence>
<dbReference type="Proteomes" id="UP000050326">
    <property type="component" value="Unassembled WGS sequence"/>
</dbReference>
<proteinExistence type="predicted"/>
<evidence type="ECO:0000256" key="1">
    <source>
        <dbReference type="ARBA" id="ARBA00004651"/>
    </source>
</evidence>
<dbReference type="STRING" id="36849.OXPF_33290"/>
<name>A0A0P8WL26_9CLOT</name>
<comment type="caution">
    <text evidence="8">The sequence shown here is derived from an EMBL/GenBank/DDBJ whole genome shotgun (WGS) entry which is preliminary data.</text>
</comment>
<gene>
    <name evidence="8" type="ORF">OXPF_33290</name>
</gene>
<evidence type="ECO:0000256" key="2">
    <source>
        <dbReference type="ARBA" id="ARBA00022475"/>
    </source>
</evidence>
<dbReference type="RefSeq" id="WP_054876325.1">
    <property type="nucleotide sequence ID" value="NZ_LKET01000043.1"/>
</dbReference>
<dbReference type="PANTHER" id="PTHR36115">
    <property type="entry name" value="PROLINE-RICH ANTIGEN HOMOLOG-RELATED"/>
    <property type="match status" value="1"/>
</dbReference>
<dbReference type="InterPro" id="IPR010432">
    <property type="entry name" value="RDD"/>
</dbReference>
<dbReference type="OrthoDB" id="9793824at2"/>
<evidence type="ECO:0000256" key="5">
    <source>
        <dbReference type="ARBA" id="ARBA00023136"/>
    </source>
</evidence>
<dbReference type="InterPro" id="IPR028994">
    <property type="entry name" value="Integrin_alpha_N"/>
</dbReference>
<accession>A0A0P8WL26</accession>